<evidence type="ECO:0000313" key="3">
    <source>
        <dbReference type="Proteomes" id="UP000005237"/>
    </source>
</evidence>
<organism evidence="2 3">
    <name type="scientific">Caenorhabditis japonica</name>
    <dbReference type="NCBI Taxonomy" id="281687"/>
    <lineage>
        <taxon>Eukaryota</taxon>
        <taxon>Metazoa</taxon>
        <taxon>Ecdysozoa</taxon>
        <taxon>Nematoda</taxon>
        <taxon>Chromadorea</taxon>
        <taxon>Rhabditida</taxon>
        <taxon>Rhabditina</taxon>
        <taxon>Rhabditomorpha</taxon>
        <taxon>Rhabditoidea</taxon>
        <taxon>Rhabditidae</taxon>
        <taxon>Peloderinae</taxon>
        <taxon>Caenorhabditis</taxon>
    </lineage>
</organism>
<feature type="compositionally biased region" description="Basic and acidic residues" evidence="1">
    <location>
        <begin position="210"/>
        <end position="222"/>
    </location>
</feature>
<keyword evidence="3" id="KW-1185">Reference proteome</keyword>
<reference evidence="2" key="2">
    <citation type="submission" date="2022-06" db="UniProtKB">
        <authorList>
            <consortium name="EnsemblMetazoa"/>
        </authorList>
    </citation>
    <scope>IDENTIFICATION</scope>
    <source>
        <strain evidence="2">DF5081</strain>
    </source>
</reference>
<evidence type="ECO:0008006" key="4">
    <source>
        <dbReference type="Google" id="ProtNLM"/>
    </source>
</evidence>
<proteinExistence type="predicted"/>
<dbReference type="AlphaFoldDB" id="A0A8R1DZI3"/>
<accession>A0A8R1DZI3</accession>
<feature type="region of interest" description="Disordered" evidence="1">
    <location>
        <begin position="282"/>
        <end position="317"/>
    </location>
</feature>
<sequence>MDPKPYGFSTLDDLLQACPDAIIHNRKFDGTHVYQPKANEANQDIVEMVKLQSDRGEEKRAPRQFFSGKRNGETRGRGNYGSSFRSYSGQKAKTSDILKGTAQQFQARTALGPPKSAGRVQNLADVLRQYRSEIGKEHPQVPGRFIVTLADLQKKFLDVYALPPWGKRMTESELFKELDCPEFAGILVFWRLKEGGDVYVEEGEGASDGVKGDKEQKVKENSAPEVAVVARNQVEVVPTKLNCSMSSSCPEGSLQSGNLFSSVGDESDDSNILLEEEDMADGFFESGPGFGGGMNSRATSQAGQHHQLPPPPPSPAQIEREKFAEIASRFGAAPLSPVQQKQKPLRKPDFPATAKSDVTNFSGRSSYGFNSQDTSLEQISDSAPSPAASSRRIPAMRPIDVSFSSRSITPPNPMKVLADYVKSRGTCGYDTLPDDDKKLVNFSKDVFKGELIFTITLSTTCSVFATQPGEMLVRLVDPTIDTSTLAFTGNRLRDPLEADMRWMADTTRGMRVGRQFVTPVMFIAPRGFLQLVTREEEVDEAELKIERIGTMLREYMDEETVEIDQRQVGL</sequence>
<name>A0A8R1DZI3_CAEJA</name>
<feature type="region of interest" description="Disordered" evidence="1">
    <location>
        <begin position="52"/>
        <end position="88"/>
    </location>
</feature>
<dbReference type="EnsemblMetazoa" id="CJA16224.1">
    <property type="protein sequence ID" value="CJA16224.1"/>
    <property type="gene ID" value="WBGene00135428"/>
</dbReference>
<evidence type="ECO:0000256" key="1">
    <source>
        <dbReference type="SAM" id="MobiDB-lite"/>
    </source>
</evidence>
<feature type="region of interest" description="Disordered" evidence="1">
    <location>
        <begin position="204"/>
        <end position="223"/>
    </location>
</feature>
<protein>
    <recommendedName>
        <fullName evidence="4">HTH OST-type domain-containing protein</fullName>
    </recommendedName>
</protein>
<feature type="compositionally biased region" description="Basic and acidic residues" evidence="1">
    <location>
        <begin position="52"/>
        <end position="61"/>
    </location>
</feature>
<reference evidence="3" key="1">
    <citation type="submission" date="2010-08" db="EMBL/GenBank/DDBJ databases">
        <authorList>
            <consortium name="Caenorhabditis japonica Sequencing Consortium"/>
            <person name="Wilson R.K."/>
        </authorList>
    </citation>
    <scope>NUCLEOTIDE SEQUENCE [LARGE SCALE GENOMIC DNA]</scope>
    <source>
        <strain evidence="3">DF5081</strain>
    </source>
</reference>
<feature type="region of interest" description="Disordered" evidence="1">
    <location>
        <begin position="333"/>
        <end position="394"/>
    </location>
</feature>
<evidence type="ECO:0000313" key="2">
    <source>
        <dbReference type="EnsemblMetazoa" id="CJA16224.1"/>
    </source>
</evidence>
<feature type="compositionally biased region" description="Low complexity" evidence="1">
    <location>
        <begin position="382"/>
        <end position="394"/>
    </location>
</feature>
<dbReference type="Proteomes" id="UP000005237">
    <property type="component" value="Unassembled WGS sequence"/>
</dbReference>
<feature type="compositionally biased region" description="Polar residues" evidence="1">
    <location>
        <begin position="356"/>
        <end position="381"/>
    </location>
</feature>